<sequence length="51" mass="5660">KEKQHAGDYCSLYCDDTFGDITLVNDSCSATAKTPNSTLFDFGIYLDALKY</sequence>
<dbReference type="AlphaFoldDB" id="A0A5E4FJ51"/>
<evidence type="ECO:0000313" key="1">
    <source>
        <dbReference type="EMBL" id="VVA27190.1"/>
    </source>
</evidence>
<proteinExistence type="predicted"/>
<dbReference type="InParanoid" id="A0A5E4FJ51"/>
<feature type="non-terminal residue" evidence="1">
    <location>
        <position position="51"/>
    </location>
</feature>
<gene>
    <name evidence="1" type="ORF">ALMOND_2B004885</name>
</gene>
<protein>
    <submittedName>
        <fullName evidence="1">PREDICTED: cyclic nucleotide-gated ion channel</fullName>
    </submittedName>
</protein>
<dbReference type="Gramene" id="VVA27190">
    <property type="protein sequence ID" value="VVA27190"/>
    <property type="gene ID" value="Prudul26B004885"/>
</dbReference>
<organism evidence="1 2">
    <name type="scientific">Prunus dulcis</name>
    <name type="common">Almond</name>
    <name type="synonym">Amygdalus dulcis</name>
    <dbReference type="NCBI Taxonomy" id="3755"/>
    <lineage>
        <taxon>Eukaryota</taxon>
        <taxon>Viridiplantae</taxon>
        <taxon>Streptophyta</taxon>
        <taxon>Embryophyta</taxon>
        <taxon>Tracheophyta</taxon>
        <taxon>Spermatophyta</taxon>
        <taxon>Magnoliopsida</taxon>
        <taxon>eudicotyledons</taxon>
        <taxon>Gunneridae</taxon>
        <taxon>Pentapetalae</taxon>
        <taxon>rosids</taxon>
        <taxon>fabids</taxon>
        <taxon>Rosales</taxon>
        <taxon>Rosaceae</taxon>
        <taxon>Amygdaloideae</taxon>
        <taxon>Amygdaleae</taxon>
        <taxon>Prunus</taxon>
    </lineage>
</organism>
<reference evidence="2" key="1">
    <citation type="journal article" date="2020" name="Plant J.">
        <title>Transposons played a major role in the diversification between the closely related almond and peach genomes: results from the almond genome sequence.</title>
        <authorList>
            <person name="Alioto T."/>
            <person name="Alexiou K.G."/>
            <person name="Bardil A."/>
            <person name="Barteri F."/>
            <person name="Castanera R."/>
            <person name="Cruz F."/>
            <person name="Dhingra A."/>
            <person name="Duval H."/>
            <person name="Fernandez I Marti A."/>
            <person name="Frias L."/>
            <person name="Galan B."/>
            <person name="Garcia J.L."/>
            <person name="Howad W."/>
            <person name="Gomez-Garrido J."/>
            <person name="Gut M."/>
            <person name="Julca I."/>
            <person name="Morata J."/>
            <person name="Puigdomenech P."/>
            <person name="Ribeca P."/>
            <person name="Rubio Cabetas M.J."/>
            <person name="Vlasova A."/>
            <person name="Wirthensohn M."/>
            <person name="Garcia-Mas J."/>
            <person name="Gabaldon T."/>
            <person name="Casacuberta J.M."/>
            <person name="Arus P."/>
        </authorList>
    </citation>
    <scope>NUCLEOTIDE SEQUENCE [LARGE SCALE GENOMIC DNA]</scope>
    <source>
        <strain evidence="2">cv. Texas</strain>
    </source>
</reference>
<dbReference type="EMBL" id="CABIKO010000118">
    <property type="protein sequence ID" value="VVA27190.1"/>
    <property type="molecule type" value="Genomic_DNA"/>
</dbReference>
<name>A0A5E4FJ51_PRUDU</name>
<evidence type="ECO:0000313" key="2">
    <source>
        <dbReference type="Proteomes" id="UP000327085"/>
    </source>
</evidence>
<accession>A0A5E4FJ51</accession>
<dbReference type="Proteomes" id="UP000327085">
    <property type="component" value="Chromosome 1"/>
</dbReference>
<feature type="non-terminal residue" evidence="1">
    <location>
        <position position="1"/>
    </location>
</feature>